<keyword evidence="2" id="KW-0238">DNA-binding</keyword>
<dbReference type="OrthoDB" id="2305917at2"/>
<evidence type="ECO:0008006" key="5">
    <source>
        <dbReference type="Google" id="ProtNLM"/>
    </source>
</evidence>
<keyword evidence="1" id="KW-0680">Restriction system</keyword>
<protein>
    <recommendedName>
        <fullName evidence="5">Restriction endonuclease subunit S</fullName>
    </recommendedName>
</protein>
<evidence type="ECO:0000313" key="3">
    <source>
        <dbReference type="EMBL" id="ANZ68675.1"/>
    </source>
</evidence>
<evidence type="ECO:0000256" key="2">
    <source>
        <dbReference type="ARBA" id="ARBA00023125"/>
    </source>
</evidence>
<dbReference type="GO" id="GO:0009307">
    <property type="term" value="P:DNA restriction-modification system"/>
    <property type="evidence" value="ECO:0007669"/>
    <property type="project" value="UniProtKB-KW"/>
</dbReference>
<dbReference type="Proteomes" id="UP000093267">
    <property type="component" value="Plasmid pL11995-4"/>
</dbReference>
<dbReference type="SUPFAM" id="SSF116734">
    <property type="entry name" value="DNA methylase specificity domain"/>
    <property type="match status" value="1"/>
</dbReference>
<evidence type="ECO:0000313" key="4">
    <source>
        <dbReference type="Proteomes" id="UP000093267"/>
    </source>
</evidence>
<dbReference type="Gene3D" id="3.90.220.20">
    <property type="entry name" value="DNA methylase specificity domains"/>
    <property type="match status" value="1"/>
</dbReference>
<evidence type="ECO:0000256" key="1">
    <source>
        <dbReference type="ARBA" id="ARBA00022747"/>
    </source>
</evidence>
<gene>
    <name evidence="3" type="ORF">AYR63_16170</name>
</gene>
<proteinExistence type="predicted"/>
<dbReference type="InterPro" id="IPR044946">
    <property type="entry name" value="Restrct_endonuc_typeI_TRD_sf"/>
</dbReference>
<geneLocation type="plasmid" evidence="4">
    <name>pl11995-4</name>
</geneLocation>
<sequence>MKFTKSKLGNLADFTTGILLPRIKDPIDEKPSQRMIYNPLSRSVRYIHGDSELPLITTDQIGISMLQREAYLVEKKAFVDEQILTANFTAATLDSRVKQSYFVWWFNHSIEAQRQLEALGQLGRRVILKDLREMTISIPNLSLQHDIGELYVLSQKRSIALKRKADLTEEQALQFIRQHMMEEG</sequence>
<reference evidence="3 4" key="1">
    <citation type="submission" date="2016-03" db="EMBL/GenBank/DDBJ databases">
        <title>Pediococcus and Lactobacillus from brewery environment - whole genome sequencing and assembly.</title>
        <authorList>
            <person name="Behr J."/>
            <person name="Geissler A.J."/>
            <person name="Vogel R.F."/>
        </authorList>
    </citation>
    <scope>NUCLEOTIDE SEQUENCE [LARGE SCALE GENOMIC DNA]</scope>
    <source>
        <strain evidence="3 4">TMW 1.1995</strain>
        <plasmid evidence="4">pl11995-4</plasmid>
    </source>
</reference>
<dbReference type="GO" id="GO:0003677">
    <property type="term" value="F:DNA binding"/>
    <property type="evidence" value="ECO:0007669"/>
    <property type="project" value="UniProtKB-KW"/>
</dbReference>
<dbReference type="RefSeq" id="WP_057705057.1">
    <property type="nucleotide sequence ID" value="NZ_CP014928.1"/>
</dbReference>
<dbReference type="AlphaFoldDB" id="A0A1B2J306"/>
<keyword evidence="3" id="KW-0614">Plasmid</keyword>
<name>A0A1B2J306_9LACO</name>
<accession>A0A1B2J306</accession>
<organism evidence="3 4">
    <name type="scientific">Secundilactobacillus paracollinoides</name>
    <dbReference type="NCBI Taxonomy" id="240427"/>
    <lineage>
        <taxon>Bacteria</taxon>
        <taxon>Bacillati</taxon>
        <taxon>Bacillota</taxon>
        <taxon>Bacilli</taxon>
        <taxon>Lactobacillales</taxon>
        <taxon>Lactobacillaceae</taxon>
        <taxon>Secundilactobacillus</taxon>
    </lineage>
</organism>
<keyword evidence="4" id="KW-1185">Reference proteome</keyword>
<dbReference type="EMBL" id="CP014928">
    <property type="protein sequence ID" value="ANZ68675.1"/>
    <property type="molecule type" value="Genomic_DNA"/>
</dbReference>